<dbReference type="AlphaFoldDB" id="A0AA39J6C6"/>
<dbReference type="EMBL" id="JAUEPS010000125">
    <property type="protein sequence ID" value="KAK0436499.1"/>
    <property type="molecule type" value="Genomic_DNA"/>
</dbReference>
<comment type="caution">
    <text evidence="1">The sequence shown here is derived from an EMBL/GenBank/DDBJ whole genome shotgun (WGS) entry which is preliminary data.</text>
</comment>
<evidence type="ECO:0000313" key="1">
    <source>
        <dbReference type="EMBL" id="KAK0436499.1"/>
    </source>
</evidence>
<accession>A0AA39J6C6</accession>
<reference evidence="1" key="1">
    <citation type="submission" date="2023-06" db="EMBL/GenBank/DDBJ databases">
        <authorList>
            <consortium name="Lawrence Berkeley National Laboratory"/>
            <person name="Ahrendt S."/>
            <person name="Sahu N."/>
            <person name="Indic B."/>
            <person name="Wong-Bajracharya J."/>
            <person name="Merenyi Z."/>
            <person name="Ke H.-M."/>
            <person name="Monk M."/>
            <person name="Kocsube S."/>
            <person name="Drula E."/>
            <person name="Lipzen A."/>
            <person name="Balint B."/>
            <person name="Henrissat B."/>
            <person name="Andreopoulos B."/>
            <person name="Martin F.M."/>
            <person name="Harder C.B."/>
            <person name="Rigling D."/>
            <person name="Ford K.L."/>
            <person name="Foster G.D."/>
            <person name="Pangilinan J."/>
            <person name="Papanicolaou A."/>
            <person name="Barry K."/>
            <person name="LaButti K."/>
            <person name="Viragh M."/>
            <person name="Koriabine M."/>
            <person name="Yan M."/>
            <person name="Riley R."/>
            <person name="Champramary S."/>
            <person name="Plett K.L."/>
            <person name="Tsai I.J."/>
            <person name="Slot J."/>
            <person name="Sipos G."/>
            <person name="Plett J."/>
            <person name="Nagy L.G."/>
            <person name="Grigoriev I.V."/>
        </authorList>
    </citation>
    <scope>NUCLEOTIDE SEQUENCE</scope>
    <source>
        <strain evidence="1">CCBAS 213</strain>
    </source>
</reference>
<dbReference type="RefSeq" id="XP_060322302.1">
    <property type="nucleotide sequence ID" value="XM_060479083.1"/>
</dbReference>
<sequence>MNWRKYEQACNFQGYGEVGTRLSIRHGSIYHAVGRGRLSLPIKMVKSRLWSTQYGLKCPFLQVMTDGAVLFDTIQMFSTCCRVLPMFFTSNFCLGTGHRIHAVENESSNKREFSHWHRTGLTTHRWGKVFGTYETRFGRAVVKLVLWDSIYASVNERALHAYGPQEKQTNVSTSDMRTSFVCLTLDESLLENQKRNFGTSRNPAAKLPFSTSTLTALPAPH</sequence>
<keyword evidence="2" id="KW-1185">Reference proteome</keyword>
<proteinExistence type="predicted"/>
<gene>
    <name evidence="1" type="ORF">EV420DRAFT_1672270</name>
</gene>
<name>A0AA39J6C6_ARMTA</name>
<evidence type="ECO:0000313" key="2">
    <source>
        <dbReference type="Proteomes" id="UP001175211"/>
    </source>
</evidence>
<organism evidence="1 2">
    <name type="scientific">Armillaria tabescens</name>
    <name type="common">Ringless honey mushroom</name>
    <name type="synonym">Agaricus tabescens</name>
    <dbReference type="NCBI Taxonomy" id="1929756"/>
    <lineage>
        <taxon>Eukaryota</taxon>
        <taxon>Fungi</taxon>
        <taxon>Dikarya</taxon>
        <taxon>Basidiomycota</taxon>
        <taxon>Agaricomycotina</taxon>
        <taxon>Agaricomycetes</taxon>
        <taxon>Agaricomycetidae</taxon>
        <taxon>Agaricales</taxon>
        <taxon>Marasmiineae</taxon>
        <taxon>Physalacriaceae</taxon>
        <taxon>Desarmillaria</taxon>
    </lineage>
</organism>
<dbReference type="Proteomes" id="UP001175211">
    <property type="component" value="Unassembled WGS sequence"/>
</dbReference>
<protein>
    <submittedName>
        <fullName evidence="1">Uncharacterized protein</fullName>
    </submittedName>
</protein>
<dbReference type="GeneID" id="85362631"/>